<evidence type="ECO:0000313" key="3">
    <source>
        <dbReference type="Proteomes" id="UP000438429"/>
    </source>
</evidence>
<comment type="caution">
    <text evidence="2">The sequence shown here is derived from an EMBL/GenBank/DDBJ whole genome shotgun (WGS) entry which is preliminary data.</text>
</comment>
<name>A0A6A4TJ06_SCOMX</name>
<dbReference type="Proteomes" id="UP000438429">
    <property type="component" value="Unassembled WGS sequence"/>
</dbReference>
<evidence type="ECO:0000313" key="2">
    <source>
        <dbReference type="EMBL" id="KAF0044839.1"/>
    </source>
</evidence>
<accession>A0A6A4TJ06</accession>
<evidence type="ECO:0000256" key="1">
    <source>
        <dbReference type="SAM" id="MobiDB-lite"/>
    </source>
</evidence>
<organism evidence="2 3">
    <name type="scientific">Scophthalmus maximus</name>
    <name type="common">Turbot</name>
    <name type="synonym">Psetta maxima</name>
    <dbReference type="NCBI Taxonomy" id="52904"/>
    <lineage>
        <taxon>Eukaryota</taxon>
        <taxon>Metazoa</taxon>
        <taxon>Chordata</taxon>
        <taxon>Craniata</taxon>
        <taxon>Vertebrata</taxon>
        <taxon>Euteleostomi</taxon>
        <taxon>Actinopterygii</taxon>
        <taxon>Neopterygii</taxon>
        <taxon>Teleostei</taxon>
        <taxon>Neoteleostei</taxon>
        <taxon>Acanthomorphata</taxon>
        <taxon>Carangaria</taxon>
        <taxon>Pleuronectiformes</taxon>
        <taxon>Pleuronectoidei</taxon>
        <taxon>Scophthalmidae</taxon>
        <taxon>Scophthalmus</taxon>
    </lineage>
</organism>
<feature type="region of interest" description="Disordered" evidence="1">
    <location>
        <begin position="1"/>
        <end position="35"/>
    </location>
</feature>
<sequence length="190" mass="21644">MHSVQNDLQAHHHGGEGCREPHAVRKAQNRCQEPQTDPSHIRVLRLWIGDLFRLMFPDSQIASMFTSGKDKNAYVTPFGLAPFIRSELICSVNKSFFVLMFDETLNHATKNKQLDVHGDQVHSRYLGSQFMGHATAQDLLHHCKIMPPKERKMSGLQCMSKSSSVLQPGVEKYTNIYESERLTRHRSITG</sequence>
<proteinExistence type="predicted"/>
<feature type="compositionally biased region" description="Basic and acidic residues" evidence="1">
    <location>
        <begin position="9"/>
        <end position="23"/>
    </location>
</feature>
<gene>
    <name evidence="2" type="ORF">F2P81_003997</name>
</gene>
<protein>
    <submittedName>
        <fullName evidence="2">Uncharacterized protein</fullName>
    </submittedName>
</protein>
<reference evidence="2 3" key="1">
    <citation type="submission" date="2019-06" db="EMBL/GenBank/DDBJ databases">
        <title>Draft genomes of female and male turbot (Scophthalmus maximus).</title>
        <authorList>
            <person name="Xu H."/>
            <person name="Xu X.-W."/>
            <person name="Shao C."/>
            <person name="Chen S."/>
        </authorList>
    </citation>
    <scope>NUCLEOTIDE SEQUENCE [LARGE SCALE GENOMIC DNA]</scope>
    <source>
        <strain evidence="2">Ysfricsl-2016a</strain>
        <tissue evidence="2">Blood</tissue>
    </source>
</reference>
<dbReference type="EMBL" id="VEVO01000003">
    <property type="protein sequence ID" value="KAF0044839.1"/>
    <property type="molecule type" value="Genomic_DNA"/>
</dbReference>
<dbReference type="AlphaFoldDB" id="A0A6A4TJ06"/>